<keyword evidence="4 5" id="KW-0539">Nucleus</keyword>
<dbReference type="Gene3D" id="1.10.10.60">
    <property type="entry name" value="Homeodomain-like"/>
    <property type="match status" value="1"/>
</dbReference>
<dbReference type="GO" id="GO:0000977">
    <property type="term" value="F:RNA polymerase II transcription regulatory region sequence-specific DNA binding"/>
    <property type="evidence" value="ECO:0007669"/>
    <property type="project" value="TreeGrafter"/>
</dbReference>
<gene>
    <name evidence="9" type="ORF">GDO81_027886</name>
</gene>
<evidence type="ECO:0000259" key="8">
    <source>
        <dbReference type="PROSITE" id="PS50071"/>
    </source>
</evidence>
<evidence type="ECO:0000256" key="3">
    <source>
        <dbReference type="ARBA" id="ARBA00023155"/>
    </source>
</evidence>
<dbReference type="Pfam" id="PF00046">
    <property type="entry name" value="Homeodomain"/>
    <property type="match status" value="1"/>
</dbReference>
<evidence type="ECO:0000313" key="9">
    <source>
        <dbReference type="EMBL" id="KAG8550177.1"/>
    </source>
</evidence>
<evidence type="ECO:0000256" key="5">
    <source>
        <dbReference type="PROSITE-ProRule" id="PRU00108"/>
    </source>
</evidence>
<feature type="domain" description="Homeobox" evidence="8">
    <location>
        <begin position="93"/>
        <end position="153"/>
    </location>
</feature>
<dbReference type="PANTHER" id="PTHR46123">
    <property type="entry name" value="MIX-TYPE HOMEOBOX GENE 1-RELATED"/>
    <property type="match status" value="1"/>
</dbReference>
<organism evidence="9 10">
    <name type="scientific">Engystomops pustulosus</name>
    <name type="common">Tungara frog</name>
    <name type="synonym">Physalaemus pustulosus</name>
    <dbReference type="NCBI Taxonomy" id="76066"/>
    <lineage>
        <taxon>Eukaryota</taxon>
        <taxon>Metazoa</taxon>
        <taxon>Chordata</taxon>
        <taxon>Craniata</taxon>
        <taxon>Vertebrata</taxon>
        <taxon>Euteleostomi</taxon>
        <taxon>Amphibia</taxon>
        <taxon>Batrachia</taxon>
        <taxon>Anura</taxon>
        <taxon>Neobatrachia</taxon>
        <taxon>Hyloidea</taxon>
        <taxon>Leptodactylidae</taxon>
        <taxon>Leiuperinae</taxon>
        <taxon>Engystomops</taxon>
    </lineage>
</organism>
<dbReference type="SMART" id="SM00389">
    <property type="entry name" value="HOX"/>
    <property type="match status" value="1"/>
</dbReference>
<evidence type="ECO:0000256" key="7">
    <source>
        <dbReference type="SAM" id="MobiDB-lite"/>
    </source>
</evidence>
<dbReference type="EMBL" id="WNYA01000076">
    <property type="protein sequence ID" value="KAG8550177.1"/>
    <property type="molecule type" value="Genomic_DNA"/>
</dbReference>
<proteinExistence type="predicted"/>
<evidence type="ECO:0000256" key="1">
    <source>
        <dbReference type="ARBA" id="ARBA00004123"/>
    </source>
</evidence>
<evidence type="ECO:0000256" key="6">
    <source>
        <dbReference type="RuleBase" id="RU000682"/>
    </source>
</evidence>
<evidence type="ECO:0000256" key="4">
    <source>
        <dbReference type="ARBA" id="ARBA00023242"/>
    </source>
</evidence>
<dbReference type="SUPFAM" id="SSF46689">
    <property type="entry name" value="Homeodomain-like"/>
    <property type="match status" value="1"/>
</dbReference>
<dbReference type="GO" id="GO:0005634">
    <property type="term" value="C:nucleus"/>
    <property type="evidence" value="ECO:0007669"/>
    <property type="project" value="UniProtKB-SubCell"/>
</dbReference>
<protein>
    <recommendedName>
        <fullName evidence="8">Homeobox domain-containing protein</fullName>
    </recommendedName>
</protein>
<accession>A0AAV6ZLW7</accession>
<reference evidence="9" key="1">
    <citation type="thesis" date="2020" institute="ProQuest LLC" country="789 East Eisenhower Parkway, Ann Arbor, MI, USA">
        <title>Comparative Genomics and Chromosome Evolution.</title>
        <authorList>
            <person name="Mudd A.B."/>
        </authorList>
    </citation>
    <scope>NUCLEOTIDE SEQUENCE</scope>
    <source>
        <strain evidence="9">237g6f4</strain>
        <tissue evidence="9">Blood</tissue>
    </source>
</reference>
<keyword evidence="10" id="KW-1185">Reference proteome</keyword>
<sequence>MAGYTQDPDDYYQACFQTSPGQMSFTDHQEPYIGVNITPIQPKEFQQTCVKEETSEQLIGEHKSLEGSSSKKMLKHPKPMEMTSPSALEQVSLSQRRKRTVFSKHQLDALEEFFQTNMYPDIHHREELAKRIYIPESRIQVWFQNRRGKARREKSKSNLFNNVGVCYPNIRPLANHMQSGPTPTQAQQNQTMMAPQQSQPPMNTQQDVFHQPSNSVPYPSYSCALSRDKMPMNQVPQNPYYEGSHATNQQNMYRNTKAIDLSRRPDPMPPQINYMVDFNTVPPNKTITPDMNIKIPPIPMSSNARSSNGMNPFPVQFPFKIMSIEDDFYQKGSPDSDSGVSDRSPESDSKESITSVLSSL</sequence>
<name>A0AAV6ZLW7_ENGPU</name>
<keyword evidence="2 5" id="KW-0238">DNA-binding</keyword>
<keyword evidence="3 5" id="KW-0371">Homeobox</keyword>
<feature type="region of interest" description="Disordered" evidence="7">
    <location>
        <begin position="63"/>
        <end position="88"/>
    </location>
</feature>
<dbReference type="PROSITE" id="PS50071">
    <property type="entry name" value="HOMEOBOX_2"/>
    <property type="match status" value="1"/>
</dbReference>
<dbReference type="Proteomes" id="UP000824782">
    <property type="component" value="Unassembled WGS sequence"/>
</dbReference>
<feature type="DNA-binding region" description="Homeobox" evidence="5">
    <location>
        <begin position="95"/>
        <end position="154"/>
    </location>
</feature>
<dbReference type="InterPro" id="IPR017970">
    <property type="entry name" value="Homeobox_CS"/>
</dbReference>
<dbReference type="PANTHER" id="PTHR46123:SF10">
    <property type="entry name" value="HOMEOBOX PROTEIN MIX.2"/>
    <property type="match status" value="1"/>
</dbReference>
<dbReference type="CDD" id="cd00086">
    <property type="entry name" value="homeodomain"/>
    <property type="match status" value="1"/>
</dbReference>
<comment type="caution">
    <text evidence="9">The sequence shown here is derived from an EMBL/GenBank/DDBJ whole genome shotgun (WGS) entry which is preliminary data.</text>
</comment>
<dbReference type="AlphaFoldDB" id="A0AAV6ZLW7"/>
<evidence type="ECO:0000313" key="10">
    <source>
        <dbReference type="Proteomes" id="UP000824782"/>
    </source>
</evidence>
<dbReference type="InterPro" id="IPR009057">
    <property type="entry name" value="Homeodomain-like_sf"/>
</dbReference>
<comment type="subcellular location">
    <subcellularLocation>
        <location evidence="1 5 6">Nucleus</location>
    </subcellularLocation>
</comment>
<dbReference type="GO" id="GO:0000981">
    <property type="term" value="F:DNA-binding transcription factor activity, RNA polymerase II-specific"/>
    <property type="evidence" value="ECO:0007669"/>
    <property type="project" value="InterPro"/>
</dbReference>
<evidence type="ECO:0000256" key="2">
    <source>
        <dbReference type="ARBA" id="ARBA00023125"/>
    </source>
</evidence>
<dbReference type="InterPro" id="IPR001356">
    <property type="entry name" value="HD"/>
</dbReference>
<dbReference type="InterPro" id="IPR051306">
    <property type="entry name" value="Homeobox_regulator"/>
</dbReference>
<dbReference type="PROSITE" id="PS00027">
    <property type="entry name" value="HOMEOBOX_1"/>
    <property type="match status" value="1"/>
</dbReference>
<feature type="region of interest" description="Disordered" evidence="7">
    <location>
        <begin position="328"/>
        <end position="360"/>
    </location>
</feature>